<keyword evidence="5" id="KW-1185">Reference proteome</keyword>
<gene>
    <name evidence="3" type="ORF">LI90_4050</name>
    <name evidence="2" type="ORF">TH66_22375</name>
    <name evidence="4" type="ORF">TR74_08070</name>
</gene>
<evidence type="ECO:0000313" key="4">
    <source>
        <dbReference type="EMBL" id="KWX09689.1"/>
    </source>
</evidence>
<dbReference type="GO" id="GO:0004633">
    <property type="term" value="F:phosphopantothenoylcysteine decarboxylase activity"/>
    <property type="evidence" value="ECO:0007669"/>
    <property type="project" value="UniProtKB-EC"/>
</dbReference>
<dbReference type="EC" id="4.1.1.36" evidence="3"/>
<name>A0A132MYM6_9ACTN</name>
<dbReference type="PATRIC" id="fig|1469144.10.peg.4341"/>
<dbReference type="EMBL" id="JYIJ01000019">
    <property type="protein sequence ID" value="KWW98324.1"/>
    <property type="molecule type" value="Genomic_DNA"/>
</dbReference>
<organism evidence="3 5">
    <name type="scientific">Carbonactinospora thermoautotrophica</name>
    <dbReference type="NCBI Taxonomy" id="1469144"/>
    <lineage>
        <taxon>Bacteria</taxon>
        <taxon>Bacillati</taxon>
        <taxon>Actinomycetota</taxon>
        <taxon>Actinomycetes</taxon>
        <taxon>Kitasatosporales</taxon>
        <taxon>Carbonactinosporaceae</taxon>
        <taxon>Carbonactinospora</taxon>
    </lineage>
</organism>
<dbReference type="AlphaFoldDB" id="A0A132MYM6"/>
<reference evidence="3" key="4">
    <citation type="submission" date="2015-04" db="EMBL/GenBank/DDBJ databases">
        <title>Physiological reanalysis, assessment of diazotrophy, and genome sequences of multiple isolates of Streptomyces thermoautotrophicus.</title>
        <authorList>
            <person name="MacKellar D.C."/>
            <person name="Lieber L."/>
            <person name="Norman J."/>
            <person name="Bolger A."/>
            <person name="Tobin C."/>
            <person name="Murray J.W."/>
            <person name="Woodward J."/>
            <person name="Friesen M."/>
            <person name="Prell J."/>
        </authorList>
    </citation>
    <scope>NUCLEOTIDE SEQUENCE [LARGE SCALE GENOMIC DNA]</scope>
    <source>
        <strain evidence="3">H1</strain>
    </source>
</reference>
<dbReference type="InterPro" id="IPR036551">
    <property type="entry name" value="Flavin_trans-like"/>
</dbReference>
<dbReference type="Gene3D" id="3.40.50.1950">
    <property type="entry name" value="Flavin prenyltransferase-like"/>
    <property type="match status" value="1"/>
</dbReference>
<comment type="caution">
    <text evidence="3">The sequence shown here is derived from an EMBL/GenBank/DDBJ whole genome shotgun (WGS) entry which is preliminary data.</text>
</comment>
<dbReference type="STRING" id="1469144.LI90_4050"/>
<dbReference type="Proteomes" id="UP000070598">
    <property type="component" value="Unassembled WGS sequence"/>
</dbReference>
<protein>
    <submittedName>
        <fullName evidence="2">Flavoprotein</fullName>
    </submittedName>
    <submittedName>
        <fullName evidence="3">Phosphopantothenoylcysteine decarboxylase</fullName>
        <ecNumber evidence="3">4.1.1.36</ecNumber>
    </submittedName>
</protein>
<evidence type="ECO:0000313" key="3">
    <source>
        <dbReference type="EMBL" id="KWX03001.1"/>
    </source>
</evidence>
<accession>A0A132MYM6</accession>
<keyword evidence="3" id="KW-0456">Lyase</keyword>
<dbReference type="EMBL" id="JYIK01000749">
    <property type="protein sequence ID" value="KWX09689.1"/>
    <property type="molecule type" value="Genomic_DNA"/>
</dbReference>
<dbReference type="SUPFAM" id="SSF52507">
    <property type="entry name" value="Homo-oligomeric flavin-containing Cys decarboxylases, HFCD"/>
    <property type="match status" value="1"/>
</dbReference>
<sequence>MLYVVVCGAGPAPYVDRLIKQAQQRGWQACVLATPAALEFIDAAHLEAITGYPVRSHHRKPGEPRGRGLPRADAIVVAPATYNTINKWAAGIADTYPLDVLAECTGLGLPIVVLPFVNAALAANRVFARSIQELRAAGVRVIHGPGQIEPHPPGTGSRLVDTFPWHLALDHLDQHAHGPGA</sequence>
<reference evidence="2 7" key="1">
    <citation type="submission" date="2015-02" db="EMBL/GenBank/DDBJ databases">
        <title>Physiological reanalysis, assessment of diazotrophy, and genome sequences of multiple isolates of Streptomyces thermoautotrophicus.</title>
        <authorList>
            <person name="MacKellar D.C."/>
            <person name="Lieber L."/>
            <person name="Norman J."/>
            <person name="Bolger A."/>
            <person name="Tobin C."/>
            <person name="Murray J.W."/>
            <person name="Prell J."/>
        </authorList>
    </citation>
    <scope>NUCLEOTIDE SEQUENCE [LARGE SCALE GENOMIC DNA]</scope>
    <source>
        <strain evidence="2 7">UBT1</strain>
    </source>
</reference>
<dbReference type="InterPro" id="IPR003382">
    <property type="entry name" value="Flavoprotein"/>
</dbReference>
<reference evidence="6" key="2">
    <citation type="submission" date="2015-02" db="EMBL/GenBank/DDBJ databases">
        <title>Physiological reanalysis, assessment of diazotrophy, and genome sequences of multiple isolates of Streptomyces thermoautotrophicus.</title>
        <authorList>
            <person name="MacKellar D.C."/>
            <person name="Lieber L."/>
            <person name="Norman J."/>
            <person name="Bolger A."/>
            <person name="Tobin C."/>
            <person name="Murray J.W."/>
            <person name="Friesen M."/>
            <person name="Prell J."/>
        </authorList>
    </citation>
    <scope>NUCLEOTIDE SEQUENCE [LARGE SCALE GENOMIC DNA]</scope>
    <source>
        <strain evidence="6">UBT1</strain>
    </source>
</reference>
<proteinExistence type="predicted"/>
<evidence type="ECO:0000259" key="1">
    <source>
        <dbReference type="Pfam" id="PF02441"/>
    </source>
</evidence>
<evidence type="ECO:0000313" key="5">
    <source>
        <dbReference type="Proteomes" id="UP000070188"/>
    </source>
</evidence>
<dbReference type="Pfam" id="PF02441">
    <property type="entry name" value="Flavoprotein"/>
    <property type="match status" value="1"/>
</dbReference>
<evidence type="ECO:0000313" key="6">
    <source>
        <dbReference type="Proteomes" id="UP000070598"/>
    </source>
</evidence>
<feature type="domain" description="Flavoprotein" evidence="1">
    <location>
        <begin position="3"/>
        <end position="132"/>
    </location>
</feature>
<reference evidence="5" key="3">
    <citation type="submission" date="2015-04" db="EMBL/GenBank/DDBJ databases">
        <title>Physiological reanalysis, assessment of diazotrophy, and genome sequences of multiple isolates of Streptomyces thermoautotrophicus.</title>
        <authorList>
            <person name="MacKellar D.C."/>
            <person name="Lieber L."/>
            <person name="Norman J."/>
            <person name="Bolger A."/>
            <person name="Tobin C."/>
            <person name="Murray J.W."/>
            <person name="Chang R."/>
            <person name="Ford T."/>
            <person name="Nguyen P.Q."/>
            <person name="Woodward J."/>
            <person name="Permingeat H."/>
            <person name="Joshi N.S."/>
            <person name="Silver P.A."/>
            <person name="Usadel B."/>
            <person name="Rutherford A.W."/>
            <person name="Friesen M."/>
            <person name="Prell J."/>
        </authorList>
    </citation>
    <scope>NUCLEOTIDE SEQUENCE [LARGE SCALE GENOMIC DNA]</scope>
    <source>
        <strain evidence="5">H1</strain>
    </source>
</reference>
<evidence type="ECO:0000313" key="7">
    <source>
        <dbReference type="Proteomes" id="UP000070659"/>
    </source>
</evidence>
<dbReference type="EMBL" id="LAXD01000001">
    <property type="protein sequence ID" value="KWX03001.1"/>
    <property type="molecule type" value="Genomic_DNA"/>
</dbReference>
<evidence type="ECO:0000313" key="2">
    <source>
        <dbReference type="EMBL" id="KWW98324.1"/>
    </source>
</evidence>
<dbReference type="Proteomes" id="UP000070188">
    <property type="component" value="Unassembled WGS sequence"/>
</dbReference>
<dbReference type="Proteomes" id="UP000070659">
    <property type="component" value="Unassembled WGS sequence"/>
</dbReference>